<accession>A0A423VBU1</accession>
<keyword evidence="2" id="KW-1185">Reference proteome</keyword>
<gene>
    <name evidence="1" type="ORF">VSDG_09222</name>
</gene>
<dbReference type="EMBL" id="LJZO01000067">
    <property type="protein sequence ID" value="ROV88412.1"/>
    <property type="molecule type" value="Genomic_DNA"/>
</dbReference>
<name>A0A423VBU1_CYTCH</name>
<protein>
    <submittedName>
        <fullName evidence="1">Uncharacterized protein</fullName>
    </submittedName>
</protein>
<sequence length="162" mass="16888">MSVNNIYVSLTAVANGTGDLVLQGGDPGVYPGTPAYVNTSSTSTGHIFSDAIVFDLMSSSAVEPALYGISVPDLGELYGFAINVFAVKGYQEFEFAVDNGTIAHKITSASQNWFACSDIVNNVASTVLKWGVFASDGSFPVGCMPTTVIQNFNVPGIRGATS</sequence>
<reference evidence="1 2" key="1">
    <citation type="submission" date="2015-09" db="EMBL/GenBank/DDBJ databases">
        <title>Host preference determinants of Valsa canker pathogens revealed by comparative genomics.</title>
        <authorList>
            <person name="Yin Z."/>
            <person name="Huang L."/>
        </authorList>
    </citation>
    <scope>NUCLEOTIDE SEQUENCE [LARGE SCALE GENOMIC DNA]</scope>
    <source>
        <strain evidence="1 2">YSFL</strain>
    </source>
</reference>
<evidence type="ECO:0000313" key="2">
    <source>
        <dbReference type="Proteomes" id="UP000284375"/>
    </source>
</evidence>
<proteinExistence type="predicted"/>
<dbReference type="Proteomes" id="UP000284375">
    <property type="component" value="Unassembled WGS sequence"/>
</dbReference>
<comment type="caution">
    <text evidence="1">The sequence shown here is derived from an EMBL/GenBank/DDBJ whole genome shotgun (WGS) entry which is preliminary data.</text>
</comment>
<organism evidence="1 2">
    <name type="scientific">Cytospora chrysosperma</name>
    <name type="common">Cytospora canker fungus</name>
    <name type="synonym">Sphaeria chrysosperma</name>
    <dbReference type="NCBI Taxonomy" id="252740"/>
    <lineage>
        <taxon>Eukaryota</taxon>
        <taxon>Fungi</taxon>
        <taxon>Dikarya</taxon>
        <taxon>Ascomycota</taxon>
        <taxon>Pezizomycotina</taxon>
        <taxon>Sordariomycetes</taxon>
        <taxon>Sordariomycetidae</taxon>
        <taxon>Diaporthales</taxon>
        <taxon>Cytosporaceae</taxon>
        <taxon>Cytospora</taxon>
    </lineage>
</organism>
<dbReference type="AlphaFoldDB" id="A0A423VBU1"/>
<evidence type="ECO:0000313" key="1">
    <source>
        <dbReference type="EMBL" id="ROV88412.1"/>
    </source>
</evidence>
<dbReference type="OrthoDB" id="3633220at2759"/>